<dbReference type="SUPFAM" id="SSF46689">
    <property type="entry name" value="Homeodomain-like"/>
    <property type="match status" value="1"/>
</dbReference>
<sequence>MPPAYNNDLKWRIIYLHYDGYSLLQIANLLYISQGLVKKVLRLYKKWGTAVNPWQQVRGRHKTFNQSDMKGYGYSEINSRAVKKVVFLYGKRYTLLPALTLDGIIAVDVIEGSYTKTKFKEL</sequence>
<keyword evidence="1" id="KW-0472">Membrane</keyword>
<gene>
    <name evidence="2" type="ORF">C2G38_2221949</name>
</gene>
<evidence type="ECO:0000313" key="2">
    <source>
        <dbReference type="EMBL" id="RIB04597.1"/>
    </source>
</evidence>
<accession>A0A397U6B7</accession>
<name>A0A397U6B7_9GLOM</name>
<keyword evidence="3" id="KW-1185">Reference proteome</keyword>
<dbReference type="OrthoDB" id="2417679at2759"/>
<feature type="transmembrane region" description="Helical" evidence="1">
    <location>
        <begin position="20"/>
        <end position="37"/>
    </location>
</feature>
<dbReference type="STRING" id="44941.A0A397U6B7"/>
<keyword evidence="1" id="KW-0812">Transmembrane</keyword>
<dbReference type="Proteomes" id="UP000266673">
    <property type="component" value="Unassembled WGS sequence"/>
</dbReference>
<organism evidence="2 3">
    <name type="scientific">Gigaspora rosea</name>
    <dbReference type="NCBI Taxonomy" id="44941"/>
    <lineage>
        <taxon>Eukaryota</taxon>
        <taxon>Fungi</taxon>
        <taxon>Fungi incertae sedis</taxon>
        <taxon>Mucoromycota</taxon>
        <taxon>Glomeromycotina</taxon>
        <taxon>Glomeromycetes</taxon>
        <taxon>Diversisporales</taxon>
        <taxon>Gigasporaceae</taxon>
        <taxon>Gigaspora</taxon>
    </lineage>
</organism>
<evidence type="ECO:0000313" key="3">
    <source>
        <dbReference type="Proteomes" id="UP000266673"/>
    </source>
</evidence>
<reference evidence="2 3" key="1">
    <citation type="submission" date="2018-06" db="EMBL/GenBank/DDBJ databases">
        <title>Comparative genomics reveals the genomic features of Rhizophagus irregularis, R. cerebriforme, R. diaphanum and Gigaspora rosea, and their symbiotic lifestyle signature.</title>
        <authorList>
            <person name="Morin E."/>
            <person name="San Clemente H."/>
            <person name="Chen E.C.H."/>
            <person name="De La Providencia I."/>
            <person name="Hainaut M."/>
            <person name="Kuo A."/>
            <person name="Kohler A."/>
            <person name="Murat C."/>
            <person name="Tang N."/>
            <person name="Roy S."/>
            <person name="Loubradou J."/>
            <person name="Henrissat B."/>
            <person name="Grigoriev I.V."/>
            <person name="Corradi N."/>
            <person name="Roux C."/>
            <person name="Martin F.M."/>
        </authorList>
    </citation>
    <scope>NUCLEOTIDE SEQUENCE [LARGE SCALE GENOMIC DNA]</scope>
    <source>
        <strain evidence="2 3">DAOM 194757</strain>
    </source>
</reference>
<keyword evidence="1" id="KW-1133">Transmembrane helix</keyword>
<protein>
    <recommendedName>
        <fullName evidence="4">Paired domain-containing protein</fullName>
    </recommendedName>
</protein>
<dbReference type="EMBL" id="QKWP01002147">
    <property type="protein sequence ID" value="RIB04597.1"/>
    <property type="molecule type" value="Genomic_DNA"/>
</dbReference>
<evidence type="ECO:0000256" key="1">
    <source>
        <dbReference type="SAM" id="Phobius"/>
    </source>
</evidence>
<dbReference type="InterPro" id="IPR036388">
    <property type="entry name" value="WH-like_DNA-bd_sf"/>
</dbReference>
<dbReference type="Gene3D" id="1.10.10.10">
    <property type="entry name" value="Winged helix-like DNA-binding domain superfamily/Winged helix DNA-binding domain"/>
    <property type="match status" value="1"/>
</dbReference>
<evidence type="ECO:0008006" key="4">
    <source>
        <dbReference type="Google" id="ProtNLM"/>
    </source>
</evidence>
<proteinExistence type="predicted"/>
<dbReference type="AlphaFoldDB" id="A0A397U6B7"/>
<dbReference type="InterPro" id="IPR009057">
    <property type="entry name" value="Homeodomain-like_sf"/>
</dbReference>
<comment type="caution">
    <text evidence="2">The sequence shown here is derived from an EMBL/GenBank/DDBJ whole genome shotgun (WGS) entry which is preliminary data.</text>
</comment>